<evidence type="ECO:0000313" key="3">
    <source>
        <dbReference type="Proteomes" id="UP001482620"/>
    </source>
</evidence>
<organism evidence="2 3">
    <name type="scientific">Ilyodon furcidens</name>
    <name type="common">goldbreast splitfin</name>
    <dbReference type="NCBI Taxonomy" id="33524"/>
    <lineage>
        <taxon>Eukaryota</taxon>
        <taxon>Metazoa</taxon>
        <taxon>Chordata</taxon>
        <taxon>Craniata</taxon>
        <taxon>Vertebrata</taxon>
        <taxon>Euteleostomi</taxon>
        <taxon>Actinopterygii</taxon>
        <taxon>Neopterygii</taxon>
        <taxon>Teleostei</taxon>
        <taxon>Neoteleostei</taxon>
        <taxon>Acanthomorphata</taxon>
        <taxon>Ovalentaria</taxon>
        <taxon>Atherinomorphae</taxon>
        <taxon>Cyprinodontiformes</taxon>
        <taxon>Goodeidae</taxon>
        <taxon>Ilyodon</taxon>
    </lineage>
</organism>
<dbReference type="EMBL" id="JAHRIQ010047862">
    <property type="protein sequence ID" value="MEQ2236828.1"/>
    <property type="molecule type" value="Genomic_DNA"/>
</dbReference>
<evidence type="ECO:0000313" key="2">
    <source>
        <dbReference type="EMBL" id="MEQ2236828.1"/>
    </source>
</evidence>
<proteinExistence type="predicted"/>
<keyword evidence="3" id="KW-1185">Reference proteome</keyword>
<dbReference type="Proteomes" id="UP001482620">
    <property type="component" value="Unassembled WGS sequence"/>
</dbReference>
<name>A0ABV0TYW9_9TELE</name>
<reference evidence="2 3" key="1">
    <citation type="submission" date="2021-06" db="EMBL/GenBank/DDBJ databases">
        <authorList>
            <person name="Palmer J.M."/>
        </authorList>
    </citation>
    <scope>NUCLEOTIDE SEQUENCE [LARGE SCALE GENOMIC DNA]</scope>
    <source>
        <strain evidence="3">if_2019</strain>
        <tissue evidence="2">Muscle</tissue>
    </source>
</reference>
<feature type="region of interest" description="Disordered" evidence="1">
    <location>
        <begin position="61"/>
        <end position="103"/>
    </location>
</feature>
<evidence type="ECO:0000256" key="1">
    <source>
        <dbReference type="SAM" id="MobiDB-lite"/>
    </source>
</evidence>
<sequence length="103" mass="11220">MGLFCHVSGEETLGKPYLMGKCESTRETSVDENYEWDAADICSQPGEEDGIFLTLNTQKPTANQSLPSMPRAKKAQKCSSELPSLPGHQSRCSAVPEPDAVLF</sequence>
<accession>A0ABV0TYW9</accession>
<gene>
    <name evidence="2" type="ORF">ILYODFUR_016609</name>
</gene>
<comment type="caution">
    <text evidence="2">The sequence shown here is derived from an EMBL/GenBank/DDBJ whole genome shotgun (WGS) entry which is preliminary data.</text>
</comment>
<protein>
    <submittedName>
        <fullName evidence="2">Uncharacterized protein</fullName>
    </submittedName>
</protein>